<dbReference type="PANTHER" id="PTHR38689">
    <property type="entry name" value="SUCCINATE DEHYDROGENASE HYDROPHOBIC MEMBRANE ANCHOR SUBUNIT"/>
    <property type="match status" value="1"/>
</dbReference>
<sequence>MGLGLARDSRSGTREWIFQRVSNAAIILWGVVYLGLILSQAEVTYDSWVAIHNATWFKLFSTLVLVLAMMNSVIAGWQIGTDYTQKVPVAGFESAYHFFYKVVTLCYLLLGLTILWF</sequence>
<comment type="subcellular location">
    <subcellularLocation>
        <location evidence="3">Membrane</location>
        <topology evidence="3">Multi-pass membrane protein</topology>
    </subcellularLocation>
</comment>
<evidence type="ECO:0000313" key="7">
    <source>
        <dbReference type="EMBL" id="MCV2402590.1"/>
    </source>
</evidence>
<dbReference type="SUPFAM" id="SSF81343">
    <property type="entry name" value="Fumarate reductase respiratory complex transmembrane subunits"/>
    <property type="match status" value="1"/>
</dbReference>
<dbReference type="PANTHER" id="PTHR38689:SF1">
    <property type="entry name" value="SUCCINATE DEHYDROGENASE HYDROPHOBIC MEMBRANE ANCHOR SUBUNIT"/>
    <property type="match status" value="1"/>
</dbReference>
<keyword evidence="8" id="KW-1185">Reference proteome</keyword>
<dbReference type="Gene3D" id="1.20.1300.10">
    <property type="entry name" value="Fumarate reductase/succinate dehydrogenase, transmembrane subunit"/>
    <property type="match status" value="1"/>
</dbReference>
<organism evidence="7 8">
    <name type="scientific">Marinomonas sargassi</name>
    <dbReference type="NCBI Taxonomy" id="2984494"/>
    <lineage>
        <taxon>Bacteria</taxon>
        <taxon>Pseudomonadati</taxon>
        <taxon>Pseudomonadota</taxon>
        <taxon>Gammaproteobacteria</taxon>
        <taxon>Oceanospirillales</taxon>
        <taxon>Oceanospirillaceae</taxon>
        <taxon>Marinomonas</taxon>
    </lineage>
</organism>
<gene>
    <name evidence="7" type="primary">sdhD</name>
    <name evidence="7" type="ORF">OFY17_06745</name>
</gene>
<evidence type="ECO:0000256" key="5">
    <source>
        <dbReference type="ARBA" id="ARBA00022989"/>
    </source>
</evidence>
<reference evidence="7 8" key="1">
    <citation type="submission" date="2022-10" db="EMBL/GenBank/DDBJ databases">
        <title>Marinomonas transparenta sp. nov. and Marinomonas sargassi sp. nov., isolated from marine alga (Sargassum natans (L.) Gaillon).</title>
        <authorList>
            <person name="Wang Y."/>
        </authorList>
    </citation>
    <scope>NUCLEOTIDE SEQUENCE [LARGE SCALE GENOMIC DNA]</scope>
    <source>
        <strain evidence="7 8">C2222</strain>
    </source>
</reference>
<keyword evidence="5 6" id="KW-1133">Transmembrane helix</keyword>
<evidence type="ECO:0000256" key="3">
    <source>
        <dbReference type="ARBA" id="ARBA00004141"/>
    </source>
</evidence>
<dbReference type="InterPro" id="IPR034804">
    <property type="entry name" value="SQR/QFR_C/D"/>
</dbReference>
<feature type="transmembrane region" description="Helical" evidence="6">
    <location>
        <begin position="59"/>
        <end position="77"/>
    </location>
</feature>
<feature type="transmembrane region" description="Helical" evidence="6">
    <location>
        <begin position="21"/>
        <end position="39"/>
    </location>
</feature>
<dbReference type="EMBL" id="JAOVZB010000002">
    <property type="protein sequence ID" value="MCV2402590.1"/>
    <property type="molecule type" value="Genomic_DNA"/>
</dbReference>
<keyword evidence="6" id="KW-0472">Membrane</keyword>
<comment type="caution">
    <text evidence="7">The sequence shown here is derived from an EMBL/GenBank/DDBJ whole genome shotgun (WGS) entry which is preliminary data.</text>
</comment>
<keyword evidence="4 6" id="KW-0812">Transmembrane</keyword>
<protein>
    <submittedName>
        <fullName evidence="7">Succinate dehydrogenase, hydrophobic membrane anchor protein</fullName>
    </submittedName>
</protein>
<accession>A0ABT2YS53</accession>
<proteinExistence type="predicted"/>
<comment type="cofactor">
    <cofactor evidence="1">
        <name>heme</name>
        <dbReference type="ChEBI" id="CHEBI:30413"/>
    </cofactor>
</comment>
<dbReference type="NCBIfam" id="TIGR02968">
    <property type="entry name" value="succ_dehyd_anc"/>
    <property type="match status" value="1"/>
</dbReference>
<evidence type="ECO:0000313" key="8">
    <source>
        <dbReference type="Proteomes" id="UP001209713"/>
    </source>
</evidence>
<dbReference type="RefSeq" id="WP_263529970.1">
    <property type="nucleotide sequence ID" value="NZ_JAOVZB010000002.1"/>
</dbReference>
<evidence type="ECO:0000256" key="4">
    <source>
        <dbReference type="ARBA" id="ARBA00022692"/>
    </source>
</evidence>
<name>A0ABT2YS53_9GAMM</name>
<comment type="function">
    <text evidence="2">Membrane-anchoring subunit of succinate dehydrogenase (SDH).</text>
</comment>
<evidence type="ECO:0000256" key="6">
    <source>
        <dbReference type="SAM" id="Phobius"/>
    </source>
</evidence>
<feature type="transmembrane region" description="Helical" evidence="6">
    <location>
        <begin position="98"/>
        <end position="116"/>
    </location>
</feature>
<evidence type="ECO:0000256" key="2">
    <source>
        <dbReference type="ARBA" id="ARBA00004050"/>
    </source>
</evidence>
<evidence type="ECO:0000256" key="1">
    <source>
        <dbReference type="ARBA" id="ARBA00001971"/>
    </source>
</evidence>
<dbReference type="InterPro" id="IPR014312">
    <property type="entry name" value="Succ_DH_anchor"/>
</dbReference>
<dbReference type="Proteomes" id="UP001209713">
    <property type="component" value="Unassembled WGS sequence"/>
</dbReference>